<keyword evidence="4" id="KW-0418">Kinase</keyword>
<keyword evidence="8" id="KW-1185">Reference proteome</keyword>
<protein>
    <submittedName>
        <fullName evidence="7">Serine/threonine-protein kinase cbk1-like protein</fullName>
    </submittedName>
</protein>
<dbReference type="Gene3D" id="1.10.510.10">
    <property type="entry name" value="Transferase(Phosphotransferase) domain 1"/>
    <property type="match status" value="1"/>
</dbReference>
<gene>
    <name evidence="7" type="ORF">PT974_09159</name>
</gene>
<evidence type="ECO:0000256" key="5">
    <source>
        <dbReference type="ARBA" id="ARBA00022840"/>
    </source>
</evidence>
<evidence type="ECO:0000256" key="2">
    <source>
        <dbReference type="ARBA" id="ARBA00022679"/>
    </source>
</evidence>
<name>A0ABR0SFE6_9HYPO</name>
<organism evidence="7 8">
    <name type="scientific">Cladobotryum mycophilum</name>
    <dbReference type="NCBI Taxonomy" id="491253"/>
    <lineage>
        <taxon>Eukaryota</taxon>
        <taxon>Fungi</taxon>
        <taxon>Dikarya</taxon>
        <taxon>Ascomycota</taxon>
        <taxon>Pezizomycotina</taxon>
        <taxon>Sordariomycetes</taxon>
        <taxon>Hypocreomycetidae</taxon>
        <taxon>Hypocreales</taxon>
        <taxon>Hypocreaceae</taxon>
        <taxon>Cladobotryum</taxon>
    </lineage>
</organism>
<dbReference type="PROSITE" id="PS51285">
    <property type="entry name" value="AGC_KINASE_CTER"/>
    <property type="match status" value="1"/>
</dbReference>
<keyword evidence="2" id="KW-0808">Transferase</keyword>
<keyword evidence="5" id="KW-0067">ATP-binding</keyword>
<dbReference type="EMBL" id="JAVFKD010000014">
    <property type="protein sequence ID" value="KAK5990884.1"/>
    <property type="molecule type" value="Genomic_DNA"/>
</dbReference>
<sequence>MVSDRCKDLVYRLIQDKHLRLCSKRYQMLDRGQTDVGRSTDIFGRYVFPDDAEDIKAHRWFKNIPWERLQTLTPPFVPQISNVEDTHYFDESEPIEDMSNSSAEVVDLTSQDIQSMLRDFRPSVQNMATHLVSTPYDSGALRSRDYKIDSMLTFAPEEKEMLKRFVRQYGKKVPKRPRDIILRDEKVKEAAMDVRRQTAFMGYTWRRIRPGGYMMPKWVA</sequence>
<evidence type="ECO:0000256" key="1">
    <source>
        <dbReference type="ARBA" id="ARBA00022527"/>
    </source>
</evidence>
<evidence type="ECO:0000313" key="8">
    <source>
        <dbReference type="Proteomes" id="UP001338125"/>
    </source>
</evidence>
<keyword evidence="1" id="KW-0723">Serine/threonine-protein kinase</keyword>
<dbReference type="InterPro" id="IPR000961">
    <property type="entry name" value="AGC-kinase_C"/>
</dbReference>
<dbReference type="Gene3D" id="3.30.200.20">
    <property type="entry name" value="Phosphorylase Kinase, domain 1"/>
    <property type="match status" value="1"/>
</dbReference>
<reference evidence="7 8" key="1">
    <citation type="submission" date="2024-01" db="EMBL/GenBank/DDBJ databases">
        <title>Complete genome of Cladobotryum mycophilum ATHUM6906.</title>
        <authorList>
            <person name="Christinaki A.C."/>
            <person name="Myridakis A.I."/>
            <person name="Kouvelis V.N."/>
        </authorList>
    </citation>
    <scope>NUCLEOTIDE SEQUENCE [LARGE SCALE GENOMIC DNA]</scope>
    <source>
        <strain evidence="7 8">ATHUM6906</strain>
    </source>
</reference>
<keyword evidence="3" id="KW-0547">Nucleotide-binding</keyword>
<accession>A0ABR0SFE6</accession>
<evidence type="ECO:0000259" key="6">
    <source>
        <dbReference type="PROSITE" id="PS51285"/>
    </source>
</evidence>
<evidence type="ECO:0000256" key="4">
    <source>
        <dbReference type="ARBA" id="ARBA00022777"/>
    </source>
</evidence>
<dbReference type="Proteomes" id="UP001338125">
    <property type="component" value="Unassembled WGS sequence"/>
</dbReference>
<evidence type="ECO:0000313" key="7">
    <source>
        <dbReference type="EMBL" id="KAK5990884.1"/>
    </source>
</evidence>
<evidence type="ECO:0000256" key="3">
    <source>
        <dbReference type="ARBA" id="ARBA00022741"/>
    </source>
</evidence>
<feature type="domain" description="AGC-kinase C-terminal" evidence="6">
    <location>
        <begin position="62"/>
        <end position="132"/>
    </location>
</feature>
<proteinExistence type="predicted"/>
<dbReference type="SMART" id="SM00133">
    <property type="entry name" value="S_TK_X"/>
    <property type="match status" value="1"/>
</dbReference>
<comment type="caution">
    <text evidence="7">The sequence shown here is derived from an EMBL/GenBank/DDBJ whole genome shotgun (WGS) entry which is preliminary data.</text>
</comment>